<feature type="disulfide bond" evidence="7">
    <location>
        <begin position="38"/>
        <end position="79"/>
    </location>
</feature>
<evidence type="ECO:0000313" key="8">
    <source>
        <dbReference type="EMBL" id="VDM12287.1"/>
    </source>
</evidence>
<dbReference type="OMA" id="GMYELYD"/>
<keyword evidence="3 6" id="KW-0507">mRNA processing</keyword>
<dbReference type="SMART" id="SM01410">
    <property type="entry name" value="DIM1"/>
    <property type="match status" value="1"/>
</dbReference>
<organism evidence="8 9">
    <name type="scientific">Wuchereria bancrofti</name>
    <dbReference type="NCBI Taxonomy" id="6293"/>
    <lineage>
        <taxon>Eukaryota</taxon>
        <taxon>Metazoa</taxon>
        <taxon>Ecdysozoa</taxon>
        <taxon>Nematoda</taxon>
        <taxon>Chromadorea</taxon>
        <taxon>Rhabditida</taxon>
        <taxon>Spirurina</taxon>
        <taxon>Spiruromorpha</taxon>
        <taxon>Filarioidea</taxon>
        <taxon>Onchocercidae</taxon>
        <taxon>Wuchereria</taxon>
    </lineage>
</organism>
<dbReference type="PIRSF" id="PIRSF017199">
    <property type="entry name" value="mRNA_splic_U5"/>
    <property type="match status" value="1"/>
</dbReference>
<dbReference type="GO" id="GO:0005682">
    <property type="term" value="C:U5 snRNP"/>
    <property type="evidence" value="ECO:0007669"/>
    <property type="project" value="UniProtKB-UniRule"/>
</dbReference>
<name>A0A3P7E6I4_WUCBA</name>
<dbReference type="CDD" id="cd02954">
    <property type="entry name" value="DIM1"/>
    <property type="match status" value="1"/>
</dbReference>
<dbReference type="PANTHER" id="PTHR12052:SF5">
    <property type="entry name" value="THIOREDOXIN-LIKE PROTEIN 4A"/>
    <property type="match status" value="1"/>
</dbReference>
<dbReference type="FunCoup" id="A0A3P7E6I4">
    <property type="interactions" value="1973"/>
</dbReference>
<dbReference type="PANTHER" id="PTHR12052">
    <property type="entry name" value="THIOREDOXIN-LIKE PROTEN 4A, 4B"/>
    <property type="match status" value="1"/>
</dbReference>
<evidence type="ECO:0000256" key="1">
    <source>
        <dbReference type="ARBA" id="ARBA00004123"/>
    </source>
</evidence>
<comment type="subcellular location">
    <subcellularLocation>
        <location evidence="1 6">Nucleus</location>
    </subcellularLocation>
</comment>
<evidence type="ECO:0000256" key="5">
    <source>
        <dbReference type="ARBA" id="ARBA00023242"/>
    </source>
</evidence>
<dbReference type="OrthoDB" id="147752at2759"/>
<evidence type="ECO:0000313" key="9">
    <source>
        <dbReference type="Proteomes" id="UP000270924"/>
    </source>
</evidence>
<keyword evidence="4 6" id="KW-0508">mRNA splicing</keyword>
<accession>A0A3P7E6I4</accession>
<keyword evidence="9" id="KW-1185">Reference proteome</keyword>
<reference evidence="8 9" key="1">
    <citation type="submission" date="2018-11" db="EMBL/GenBank/DDBJ databases">
        <authorList>
            <consortium name="Pathogen Informatics"/>
        </authorList>
    </citation>
    <scope>NUCLEOTIDE SEQUENCE [LARGE SCALE GENOMIC DNA]</scope>
</reference>
<dbReference type="InterPro" id="IPR004123">
    <property type="entry name" value="Dim1"/>
</dbReference>
<dbReference type="Gene3D" id="3.40.30.10">
    <property type="entry name" value="Glutaredoxin"/>
    <property type="match status" value="2"/>
</dbReference>
<comment type="function">
    <text evidence="6">Plays role in pre-mRNA splicing.</text>
</comment>
<dbReference type="SUPFAM" id="SSF52833">
    <property type="entry name" value="Thioredoxin-like"/>
    <property type="match status" value="1"/>
</dbReference>
<evidence type="ECO:0000256" key="3">
    <source>
        <dbReference type="ARBA" id="ARBA00022664"/>
    </source>
</evidence>
<evidence type="ECO:0000256" key="7">
    <source>
        <dbReference type="PIRSR" id="PIRSR017199-1"/>
    </source>
</evidence>
<comment type="similarity">
    <text evidence="2 6">Belongs to the DIM1 family.</text>
</comment>
<evidence type="ECO:0000256" key="4">
    <source>
        <dbReference type="ARBA" id="ARBA00023187"/>
    </source>
</evidence>
<evidence type="ECO:0000256" key="6">
    <source>
        <dbReference type="PIRNR" id="PIRNR017199"/>
    </source>
</evidence>
<proteinExistence type="inferred from homology"/>
<dbReference type="GO" id="GO:0046540">
    <property type="term" value="C:U4/U6 x U5 tri-snRNP complex"/>
    <property type="evidence" value="ECO:0007669"/>
    <property type="project" value="UniProtKB-UniRule"/>
</dbReference>
<gene>
    <name evidence="8" type="ORF">WBA_LOCUS5673</name>
</gene>
<keyword evidence="5 6" id="KW-0539">Nucleus</keyword>
<dbReference type="Proteomes" id="UP000270924">
    <property type="component" value="Unassembled WGS sequence"/>
</dbReference>
<dbReference type="InterPro" id="IPR036249">
    <property type="entry name" value="Thioredoxin-like_sf"/>
</dbReference>
<dbReference type="InParanoid" id="A0A3P7E6I4"/>
<dbReference type="GO" id="GO:0005681">
    <property type="term" value="C:spliceosomal complex"/>
    <property type="evidence" value="ECO:0007669"/>
    <property type="project" value="TreeGrafter"/>
</dbReference>
<dbReference type="AlphaFoldDB" id="A0A3P7E6I4"/>
<sequence length="158" mass="18432">MSYMLPHLSNGWQVDQAILAEEDRVVLIRFGHDWDPSCMRMDETLYKIANKVKNFAVIYLVDTTEVPDFNKMYELYDPCTVMFFFRNKHIMVDLGGLNRECRFSLETIDLGTGNNNKINWPITDGQELIDILETVYRGARKGRGLVVSPKDYSTKYKY</sequence>
<dbReference type="GO" id="GO:0000398">
    <property type="term" value="P:mRNA splicing, via spliceosome"/>
    <property type="evidence" value="ECO:0007669"/>
    <property type="project" value="InterPro"/>
</dbReference>
<protein>
    <recommendedName>
        <fullName evidence="6">Thioredoxin-like protein</fullName>
    </recommendedName>
</protein>
<evidence type="ECO:0000256" key="2">
    <source>
        <dbReference type="ARBA" id="ARBA00008241"/>
    </source>
</evidence>
<dbReference type="EMBL" id="UYWW01002913">
    <property type="protein sequence ID" value="VDM12287.1"/>
    <property type="molecule type" value="Genomic_DNA"/>
</dbReference>
<dbReference type="Pfam" id="PF02966">
    <property type="entry name" value="DIM1"/>
    <property type="match status" value="2"/>
</dbReference>